<name>A0A6C0ELP2_9ZZZZ</name>
<organism evidence="1">
    <name type="scientific">viral metagenome</name>
    <dbReference type="NCBI Taxonomy" id="1070528"/>
    <lineage>
        <taxon>unclassified sequences</taxon>
        <taxon>metagenomes</taxon>
        <taxon>organismal metagenomes</taxon>
    </lineage>
</organism>
<protein>
    <submittedName>
        <fullName evidence="1">Uncharacterized protein</fullName>
    </submittedName>
</protein>
<dbReference type="EMBL" id="MN738879">
    <property type="protein sequence ID" value="QHT29571.1"/>
    <property type="molecule type" value="Genomic_DNA"/>
</dbReference>
<evidence type="ECO:0000313" key="1">
    <source>
        <dbReference type="EMBL" id="QHT29571.1"/>
    </source>
</evidence>
<accession>A0A6C0ELP2</accession>
<reference evidence="1" key="1">
    <citation type="journal article" date="2020" name="Nature">
        <title>Giant virus diversity and host interactions through global metagenomics.</title>
        <authorList>
            <person name="Schulz F."/>
            <person name="Roux S."/>
            <person name="Paez-Espino D."/>
            <person name="Jungbluth S."/>
            <person name="Walsh D.A."/>
            <person name="Denef V.J."/>
            <person name="McMahon K.D."/>
            <person name="Konstantinidis K.T."/>
            <person name="Eloe-Fadrosh E.A."/>
            <person name="Kyrpides N.C."/>
            <person name="Woyke T."/>
        </authorList>
    </citation>
    <scope>NUCLEOTIDE SEQUENCE</scope>
    <source>
        <strain evidence="1">GVMAG-M-3300005589-24</strain>
    </source>
</reference>
<proteinExistence type="predicted"/>
<sequence length="238" mass="26691">MGNANTHQRPRDVTYDTQIPMAEPVEKKDGLWWHNLDSDFSGEGRITKDQLGKITIAKGEFVKGKLVKGIIYSKNLISVSRILDDGTFNVTEHEKENNSLVFEGICHISITGTTISFTYLSGKLKRFSGWRWGKFEKGQLCGPGKVTEDEEGKILDGEGIFDRGSLISGKQKYKGKWYWGNFVNGYLTGLGKVTKDEEGTEILSEGVYRKDVLDHTATVILNELKGIRAEIKNLARNK</sequence>
<dbReference type="AlphaFoldDB" id="A0A6C0ELP2"/>